<dbReference type="OrthoDB" id="196515at2157"/>
<sequence length="434" mass="48759">MSSSASNPSDDTLQLNWGFWDKQLETLNKLESGEYDVVVFRAGYGSGKTVLGARATLKFALKIPKSDNLILAPDAQKGGPSTYKGFFKQLPGENTVPDEGGDPENSPIVQEYHGTKRRLTLTNGSVIRLGSADVWNRYAGSEFNFIWGDEVAHYEYTNLYDLNRMLLSRQRTQQGPNVTLWTSTGNGYNQFYDFVERQETPDGEPLPTRIENVVADSRNNPFLPEKEKLIRQFEGTSKEEQGLEGGFAAAEGLVYSSFSRDRHVISEERADALTDKWRMYGYDAGWDDPRVVVEIARTDYGQYVVLDCFYQSESQPSDAIEWLEGRPQGLMYCEHEPGHIVKFRQAGWSANKAEKDLDEGIPAVRARLERDEDGKPGLLVSDACTEVIQEFMSYKEEHVGKSMAQDHALDALRYALFTHMPKSNTSSGSGVSYI</sequence>
<dbReference type="Gene3D" id="3.40.50.300">
    <property type="entry name" value="P-loop containing nucleotide triphosphate hydrolases"/>
    <property type="match status" value="1"/>
</dbReference>
<proteinExistence type="predicted"/>
<name>A0A1N7FJ23_9EURY</name>
<keyword evidence="2" id="KW-1185">Reference proteome</keyword>
<accession>A0A1N7FJ23</accession>
<dbReference type="RefSeq" id="WP_076433762.1">
    <property type="nucleotide sequence ID" value="NZ_FTNO01000009.1"/>
</dbReference>
<dbReference type="AlphaFoldDB" id="A0A1N7FJ23"/>
<dbReference type="InterPro" id="IPR027417">
    <property type="entry name" value="P-loop_NTPase"/>
</dbReference>
<organism evidence="1 2">
    <name type="scientific">Haladaptatus litoreus</name>
    <dbReference type="NCBI Taxonomy" id="553468"/>
    <lineage>
        <taxon>Archaea</taxon>
        <taxon>Methanobacteriati</taxon>
        <taxon>Methanobacteriota</taxon>
        <taxon>Stenosarchaea group</taxon>
        <taxon>Halobacteria</taxon>
        <taxon>Halobacteriales</taxon>
        <taxon>Haladaptataceae</taxon>
        <taxon>Haladaptatus</taxon>
    </lineage>
</organism>
<dbReference type="Gene3D" id="3.30.420.280">
    <property type="match status" value="1"/>
</dbReference>
<gene>
    <name evidence="1" type="ORF">SAMN05421858_5109</name>
</gene>
<protein>
    <submittedName>
        <fullName evidence="1">Terminase-like family protein</fullName>
    </submittedName>
</protein>
<dbReference type="Proteomes" id="UP000186914">
    <property type="component" value="Unassembled WGS sequence"/>
</dbReference>
<reference evidence="2" key="1">
    <citation type="submission" date="2017-01" db="EMBL/GenBank/DDBJ databases">
        <authorList>
            <person name="Varghese N."/>
            <person name="Submissions S."/>
        </authorList>
    </citation>
    <scope>NUCLEOTIDE SEQUENCE [LARGE SCALE GENOMIC DNA]</scope>
    <source>
        <strain evidence="2">CGMCC 1.7737</strain>
    </source>
</reference>
<dbReference type="Pfam" id="PF03237">
    <property type="entry name" value="Terminase_6N"/>
    <property type="match status" value="1"/>
</dbReference>
<evidence type="ECO:0000313" key="2">
    <source>
        <dbReference type="Proteomes" id="UP000186914"/>
    </source>
</evidence>
<dbReference type="EMBL" id="FTNO01000009">
    <property type="protein sequence ID" value="SIS00245.1"/>
    <property type="molecule type" value="Genomic_DNA"/>
</dbReference>
<evidence type="ECO:0000313" key="1">
    <source>
        <dbReference type="EMBL" id="SIS00245.1"/>
    </source>
</evidence>